<organism evidence="2 3">
    <name type="scientific">Myxoma virus</name>
    <dbReference type="NCBI Taxonomy" id="10273"/>
    <lineage>
        <taxon>Viruses</taxon>
        <taxon>Varidnaviria</taxon>
        <taxon>Bamfordvirae</taxon>
        <taxon>Nucleocytoviricota</taxon>
        <taxon>Pokkesviricetes</taxon>
        <taxon>Chitovirales</taxon>
        <taxon>Poxviridae</taxon>
        <taxon>Chordopoxvirinae</taxon>
        <taxon>Leporipoxvirus</taxon>
        <taxon>Leporipoxvirus myxoma</taxon>
    </lineage>
</organism>
<protein>
    <submittedName>
        <fullName evidence="2">M016L</fullName>
    </submittedName>
</protein>
<dbReference type="Pfam" id="PF10857">
    <property type="entry name" value="DUF2701"/>
    <property type="match status" value="1"/>
</dbReference>
<dbReference type="EMBL" id="MK388106">
    <property type="protein sequence ID" value="QAV36526.1"/>
    <property type="molecule type" value="Genomic_DNA"/>
</dbReference>
<feature type="transmembrane region" description="Helical" evidence="1">
    <location>
        <begin position="12"/>
        <end position="32"/>
    </location>
</feature>
<reference evidence="3 4" key="1">
    <citation type="journal article" date="2019" name="J. Virol.">
        <title>Punctuated evolution of myxoma virus: rapid and disjunct evolution of a recent viral lineage in Australia.</title>
        <authorList>
            <person name="Eden J.-S."/>
            <person name="Kerr P.J."/>
            <person name="Holmes E.C."/>
        </authorList>
    </citation>
    <scope>NUCLEOTIDE SEQUENCE [LARGE SCALE GENOMIC DNA]</scope>
    <source>
        <strain evidence="2">Aust/SA/Turretfield</strain>
    </source>
</reference>
<dbReference type="EMBL" id="MK388102">
    <property type="protein sequence ID" value="QAV35850.1"/>
    <property type="molecule type" value="Genomic_DNA"/>
</dbReference>
<proteinExistence type="predicted"/>
<evidence type="ECO:0000313" key="4">
    <source>
        <dbReference type="Proteomes" id="UP000293058"/>
    </source>
</evidence>
<dbReference type="Proteomes" id="UP000294127">
    <property type="component" value="Segment"/>
</dbReference>
<evidence type="ECO:0000313" key="2">
    <source>
        <dbReference type="EMBL" id="QAV37709.1"/>
    </source>
</evidence>
<dbReference type="Proteomes" id="UP000293155">
    <property type="component" value="Genome"/>
</dbReference>
<evidence type="ECO:0000313" key="3">
    <source>
        <dbReference type="Proteomes" id="UP000292406"/>
    </source>
</evidence>
<dbReference type="EMBL" id="MK388113">
    <property type="protein sequence ID" value="QAV37709.1"/>
    <property type="molecule type" value="Genomic_DNA"/>
</dbReference>
<keyword evidence="1" id="KW-1133">Transmembrane helix</keyword>
<dbReference type="Proteomes" id="UP000293058">
    <property type="component" value="Genome"/>
</dbReference>
<dbReference type="InterPro" id="IPR022586">
    <property type="entry name" value="Swinepox_virus_C51"/>
</dbReference>
<gene>
    <name evidence="2" type="primary">m016L</name>
</gene>
<name>A0A481NAT2_9POXV</name>
<dbReference type="Proteomes" id="UP000292406">
    <property type="component" value="Segment"/>
</dbReference>
<accession>A0A481NAT2</accession>
<keyword evidence="1" id="KW-0812">Transmembrane</keyword>
<evidence type="ECO:0000256" key="1">
    <source>
        <dbReference type="SAM" id="Phobius"/>
    </source>
</evidence>
<keyword evidence="1" id="KW-0472">Membrane</keyword>
<dbReference type="EMBL" id="MK388103">
    <property type="protein sequence ID" value="QAV36019.1"/>
    <property type="molecule type" value="Genomic_DNA"/>
</dbReference>
<sequence length="77" mass="8666">MPTHLTLEQEVAAAIATMCVILFFIAFIILYFNKCNAVESACSSLKLKIINATTRRSFRQLDTVYYTDDTQVGVNVE</sequence>